<dbReference type="Proteomes" id="UP000310200">
    <property type="component" value="Unassembled WGS sequence"/>
</dbReference>
<dbReference type="AlphaFoldDB" id="A0A4V3S9Z7"/>
<comment type="similarity">
    <text evidence="3">Belongs to the IFT57 family.</text>
</comment>
<feature type="transmembrane region" description="Helical" evidence="13">
    <location>
        <begin position="452"/>
        <end position="474"/>
    </location>
</feature>
<evidence type="ECO:0000256" key="13">
    <source>
        <dbReference type="SAM" id="Phobius"/>
    </source>
</evidence>
<organism evidence="14 15">
    <name type="scientific">Temnothorax longispinosus</name>
    <dbReference type="NCBI Taxonomy" id="300112"/>
    <lineage>
        <taxon>Eukaryota</taxon>
        <taxon>Metazoa</taxon>
        <taxon>Ecdysozoa</taxon>
        <taxon>Arthropoda</taxon>
        <taxon>Hexapoda</taxon>
        <taxon>Insecta</taxon>
        <taxon>Pterygota</taxon>
        <taxon>Neoptera</taxon>
        <taxon>Endopterygota</taxon>
        <taxon>Hymenoptera</taxon>
        <taxon>Apocrita</taxon>
        <taxon>Aculeata</taxon>
        <taxon>Formicoidea</taxon>
        <taxon>Formicidae</taxon>
        <taxon>Myrmicinae</taxon>
        <taxon>Temnothorax</taxon>
    </lineage>
</organism>
<keyword evidence="8" id="KW-0969">Cilium</keyword>
<dbReference type="STRING" id="300112.A0A4V3S9Z7"/>
<feature type="coiled-coil region" evidence="12">
    <location>
        <begin position="326"/>
        <end position="380"/>
    </location>
</feature>
<keyword evidence="15" id="KW-1185">Reference proteome</keyword>
<feature type="non-terminal residue" evidence="14">
    <location>
        <position position="725"/>
    </location>
</feature>
<dbReference type="EMBL" id="QBLH01002780">
    <property type="protein sequence ID" value="TGZ47034.1"/>
    <property type="molecule type" value="Genomic_DNA"/>
</dbReference>
<keyword evidence="14" id="KW-0282">Flagellum</keyword>
<keyword evidence="6 13" id="KW-0812">Transmembrane</keyword>
<evidence type="ECO:0000256" key="10">
    <source>
        <dbReference type="ARBA" id="ARBA00023180"/>
    </source>
</evidence>
<evidence type="ECO:0000256" key="12">
    <source>
        <dbReference type="SAM" id="Coils"/>
    </source>
</evidence>
<keyword evidence="10" id="KW-0325">Glycoprotein</keyword>
<accession>A0A4V3S9Z7</accession>
<dbReference type="Pfam" id="PF01130">
    <property type="entry name" value="CD36"/>
    <property type="match status" value="1"/>
</dbReference>
<evidence type="ECO:0000256" key="6">
    <source>
        <dbReference type="ARBA" id="ARBA00022692"/>
    </source>
</evidence>
<dbReference type="GO" id="GO:0005929">
    <property type="term" value="C:cilium"/>
    <property type="evidence" value="ECO:0007669"/>
    <property type="project" value="UniProtKB-SubCell"/>
</dbReference>
<reference evidence="14 15" key="1">
    <citation type="journal article" date="2019" name="Philos. Trans. R. Soc. Lond., B, Biol. Sci.">
        <title>Ant behaviour and brain gene expression of defending hosts depend on the ecological success of the intruding social parasite.</title>
        <authorList>
            <person name="Kaur R."/>
            <person name="Stoldt M."/>
            <person name="Jongepier E."/>
            <person name="Feldmeyer B."/>
            <person name="Menzel F."/>
            <person name="Bornberg-Bauer E."/>
            <person name="Foitzik S."/>
        </authorList>
    </citation>
    <scope>NUCLEOTIDE SEQUENCE [LARGE SCALE GENOMIC DNA]</scope>
    <source>
        <tissue evidence="14">Whole body</tissue>
    </source>
</reference>
<dbReference type="GO" id="GO:0005886">
    <property type="term" value="C:plasma membrane"/>
    <property type="evidence" value="ECO:0007669"/>
    <property type="project" value="UniProtKB-SubCell"/>
</dbReference>
<evidence type="ECO:0000256" key="8">
    <source>
        <dbReference type="ARBA" id="ARBA00023069"/>
    </source>
</evidence>
<keyword evidence="12" id="KW-0175">Coiled coil</keyword>
<dbReference type="PANTHER" id="PTHR16011:SF0">
    <property type="entry name" value="INTRAFLAGELLAR TRANSPORT PROTEIN 57 HOMOLOG"/>
    <property type="match status" value="1"/>
</dbReference>
<evidence type="ECO:0000256" key="11">
    <source>
        <dbReference type="ARBA" id="ARBA00023273"/>
    </source>
</evidence>
<keyword evidence="11" id="KW-0966">Cell projection</keyword>
<evidence type="ECO:0000313" key="14">
    <source>
        <dbReference type="EMBL" id="TGZ47034.1"/>
    </source>
</evidence>
<keyword evidence="9 13" id="KW-0472">Membrane</keyword>
<evidence type="ECO:0000256" key="2">
    <source>
        <dbReference type="ARBA" id="ARBA00004236"/>
    </source>
</evidence>
<keyword evidence="7 13" id="KW-1133">Transmembrane helix</keyword>
<dbReference type="InterPro" id="IPR002159">
    <property type="entry name" value="CD36_fam"/>
</dbReference>
<sequence>MTHDMFRDSQKIVVEDGLAPSAPYVINIRMEDLLEKLKLLNYDAEFVHELKMKPINRHHFVIPTNPGEQFYTFTCLAAWLIRKAGKSFEMPQESDDPNSTIALILDYLREVGIPVEFPPNKLKQGSGEHAVYVLDNLADNALKLAEFKWKRVNIPPDEPSPEPEIEDDDAELILEKVEEEMMAEEYDDEDQDVLHIDDITKLYGQNTRETQKLDSILESTTNREEWQLELEKVLPRLKVTVKTDSRDWRAHLEQMKQLQTNIATNLTGTKAHLNKIYTDIGNTLDKIKTRETYLNRQLEPSLTQYRSLQEELSKIKEQYRDVSGGVTERTRMLNKLMEELEHIKREMDERGSSMTDGTPLINIKKTITRMKNEISEMNIRIGVLEYSLMCARVRDRTQLREDMNSTSASMHCCRLFNARQNLMSRISPVLDCYRDKQRPLVPVKMARSYKKVLIVSIVGLVITLLGIIVGALWVTMLYDLTFAKLLTLTSESLTFNFWVKTPIPMYFKFYMFNWTNAQEYFQTKSVKPHFQELGPYVFREVDTKVRREWNYDNGTVTFQRRKTWVFEESLSNGSLTDEITNLNPIAATIASSIKHKSPFIRKIVNRVMVRLGEKLVFTKSVNTLLFKGFNDTLLDIARKMKVTNLPDSKFAWFYGRNESDSYDGTFNMLTGTTNLYDMGMLKEWNYSNRTNNYEGSCGRIRGSLGDFWPPEIHNTTVSIFVPDIC</sequence>
<evidence type="ECO:0000256" key="4">
    <source>
        <dbReference type="ARBA" id="ARBA00010532"/>
    </source>
</evidence>
<evidence type="ECO:0000256" key="9">
    <source>
        <dbReference type="ARBA" id="ARBA00023136"/>
    </source>
</evidence>
<dbReference type="GO" id="GO:0005794">
    <property type="term" value="C:Golgi apparatus"/>
    <property type="evidence" value="ECO:0007669"/>
    <property type="project" value="TreeGrafter"/>
</dbReference>
<evidence type="ECO:0000256" key="5">
    <source>
        <dbReference type="ARBA" id="ARBA00022475"/>
    </source>
</evidence>
<name>A0A4V3S9Z7_9HYME</name>
<comment type="caution">
    <text evidence="14">The sequence shown here is derived from an EMBL/GenBank/DDBJ whole genome shotgun (WGS) entry which is preliminary data.</text>
</comment>
<protein>
    <submittedName>
        <fullName evidence="14">Intraflagellar transport protein 57-like protein</fullName>
    </submittedName>
</protein>
<dbReference type="GO" id="GO:0030992">
    <property type="term" value="C:intraciliary transport particle B"/>
    <property type="evidence" value="ECO:0007669"/>
    <property type="project" value="TreeGrafter"/>
</dbReference>
<dbReference type="PRINTS" id="PR01609">
    <property type="entry name" value="CD36FAMILY"/>
</dbReference>
<proteinExistence type="inferred from homology"/>
<dbReference type="GO" id="GO:0042073">
    <property type="term" value="P:intraciliary transport"/>
    <property type="evidence" value="ECO:0007669"/>
    <property type="project" value="TreeGrafter"/>
</dbReference>
<dbReference type="GO" id="GO:1905515">
    <property type="term" value="P:non-motile cilium assembly"/>
    <property type="evidence" value="ECO:0007669"/>
    <property type="project" value="TreeGrafter"/>
</dbReference>
<gene>
    <name evidence="14" type="ORF">DBV15_03021</name>
</gene>
<dbReference type="Pfam" id="PF10498">
    <property type="entry name" value="IFT57"/>
    <property type="match status" value="1"/>
</dbReference>
<dbReference type="GO" id="GO:0005815">
    <property type="term" value="C:microtubule organizing center"/>
    <property type="evidence" value="ECO:0007669"/>
    <property type="project" value="TreeGrafter"/>
</dbReference>
<evidence type="ECO:0000256" key="3">
    <source>
        <dbReference type="ARBA" id="ARBA00009415"/>
    </source>
</evidence>
<evidence type="ECO:0000313" key="15">
    <source>
        <dbReference type="Proteomes" id="UP000310200"/>
    </source>
</evidence>
<dbReference type="PANTHER" id="PTHR16011">
    <property type="entry name" value="IFT57/HIPPI"/>
    <property type="match status" value="1"/>
</dbReference>
<evidence type="ECO:0000256" key="1">
    <source>
        <dbReference type="ARBA" id="ARBA00004138"/>
    </source>
</evidence>
<evidence type="ECO:0000256" key="7">
    <source>
        <dbReference type="ARBA" id="ARBA00022989"/>
    </source>
</evidence>
<dbReference type="InterPro" id="IPR019530">
    <property type="entry name" value="Intra-flagellar_transport_57"/>
</dbReference>
<comment type="similarity">
    <text evidence="4">Belongs to the CD36 family.</text>
</comment>
<keyword evidence="5" id="KW-1003">Cell membrane</keyword>
<comment type="subcellular location">
    <subcellularLocation>
        <location evidence="2">Cell membrane</location>
    </subcellularLocation>
    <subcellularLocation>
        <location evidence="1">Cell projection</location>
        <location evidence="1">Cilium</location>
    </subcellularLocation>
</comment>